<evidence type="ECO:0000256" key="1">
    <source>
        <dbReference type="PROSITE-ProRule" id="PRU00278"/>
    </source>
</evidence>
<feature type="domain" description="PpiC" evidence="2">
    <location>
        <begin position="113"/>
        <end position="203"/>
    </location>
</feature>
<dbReference type="GO" id="GO:0003755">
    <property type="term" value="F:peptidyl-prolyl cis-trans isomerase activity"/>
    <property type="evidence" value="ECO:0007669"/>
    <property type="project" value="UniProtKB-KW"/>
</dbReference>
<evidence type="ECO:0000313" key="3">
    <source>
        <dbReference type="EMBL" id="CED94370.1"/>
    </source>
</evidence>
<dbReference type="AlphaFoldDB" id="A0A1V1I2D0"/>
<dbReference type="GeneID" id="82205794"/>
<dbReference type="PROSITE" id="PS50198">
    <property type="entry name" value="PPIC_PPIASE_2"/>
    <property type="match status" value="1"/>
</dbReference>
<dbReference type="Gene3D" id="1.10.8.1040">
    <property type="match status" value="1"/>
</dbReference>
<keyword evidence="1 3" id="KW-0413">Isomerase</keyword>
<dbReference type="InterPro" id="IPR000297">
    <property type="entry name" value="PPIase_PpiC"/>
</dbReference>
<accession>A0A1V1I2D0</accession>
<name>A0A1V1I2D0_9FIRM</name>
<dbReference type="Pfam" id="PF00639">
    <property type="entry name" value="Rotamase"/>
    <property type="match status" value="1"/>
</dbReference>
<dbReference type="Proteomes" id="UP000245622">
    <property type="component" value="Chromosome 1"/>
</dbReference>
<protein>
    <submittedName>
        <fullName evidence="3">Peptidyl-prolyl cis-trans isomerase</fullName>
        <ecNumber evidence="3">5.2.1.8</ecNumber>
    </submittedName>
</protein>
<dbReference type="KEGG" id="ril:CRIB_1763"/>
<dbReference type="InterPro" id="IPR023058">
    <property type="entry name" value="PPIase_PpiC_CS"/>
</dbReference>
<dbReference type="InterPro" id="IPR046357">
    <property type="entry name" value="PPIase_dom_sf"/>
</dbReference>
<evidence type="ECO:0000259" key="2">
    <source>
        <dbReference type="PROSITE" id="PS50198"/>
    </source>
</evidence>
<sequence>MEKKVLATVGEKEITNLDVESALKSLDPYQAMHFQTEEGKKHLLEDLVNQELFYMQAKEDQLHNDEDFKAEMKKIEENMLKQYAINKVLSNVTLTEEEKKAFFEANKAKFNKPESASAKHILVDSEELANDILNKINNNEMTFEAAASAHSTCPSKDAGGDLGTFTRGQMVPEFEEAVFNMKNGEVSGPVKTQFGYHLIKLENIQAGGESEYEEVKNEIEKSLMYQKQSEAYSKELNNLKSKYNDTVKYHD</sequence>
<keyword evidence="1" id="KW-0697">Rotamase</keyword>
<dbReference type="EC" id="5.2.1.8" evidence="3"/>
<dbReference type="RefSeq" id="WP_180701898.1">
    <property type="nucleotide sequence ID" value="NZ_CAONDH010000011.1"/>
</dbReference>
<gene>
    <name evidence="3" type="ORF">CRIB_1763</name>
</gene>
<dbReference type="PROSITE" id="PS01096">
    <property type="entry name" value="PPIC_PPIASE_1"/>
    <property type="match status" value="1"/>
</dbReference>
<organism evidence="3 4">
    <name type="scientific">Romboutsia ilealis</name>
    <dbReference type="NCBI Taxonomy" id="1115758"/>
    <lineage>
        <taxon>Bacteria</taxon>
        <taxon>Bacillati</taxon>
        <taxon>Bacillota</taxon>
        <taxon>Clostridia</taxon>
        <taxon>Peptostreptococcales</taxon>
        <taxon>Peptostreptococcaceae</taxon>
        <taxon>Romboutsia</taxon>
    </lineage>
</organism>
<dbReference type="InterPro" id="IPR050245">
    <property type="entry name" value="PrsA_foldase"/>
</dbReference>
<dbReference type="SUPFAM" id="SSF109998">
    <property type="entry name" value="Triger factor/SurA peptide-binding domain-like"/>
    <property type="match status" value="1"/>
</dbReference>
<dbReference type="PANTHER" id="PTHR47245:SF2">
    <property type="entry name" value="PEPTIDYL-PROLYL CIS-TRANS ISOMERASE HP_0175-RELATED"/>
    <property type="match status" value="1"/>
</dbReference>
<reference evidence="3 4" key="1">
    <citation type="submission" date="2014-04" db="EMBL/GenBank/DDBJ databases">
        <authorList>
            <person name="Hornung B.V."/>
        </authorList>
    </citation>
    <scope>NUCLEOTIDE SEQUENCE [LARGE SCALE GENOMIC DNA]</scope>
    <source>
        <strain evidence="3 4">CRIB</strain>
    </source>
</reference>
<dbReference type="Gene3D" id="3.10.50.40">
    <property type="match status" value="1"/>
</dbReference>
<dbReference type="InterPro" id="IPR027304">
    <property type="entry name" value="Trigger_fact/SurA_dom_sf"/>
</dbReference>
<evidence type="ECO:0000313" key="4">
    <source>
        <dbReference type="Proteomes" id="UP000245622"/>
    </source>
</evidence>
<proteinExistence type="predicted"/>
<dbReference type="SUPFAM" id="SSF54534">
    <property type="entry name" value="FKBP-like"/>
    <property type="match status" value="1"/>
</dbReference>
<keyword evidence="4" id="KW-1185">Reference proteome</keyword>
<dbReference type="EMBL" id="LN555523">
    <property type="protein sequence ID" value="CED94370.1"/>
    <property type="molecule type" value="Genomic_DNA"/>
</dbReference>
<dbReference type="PANTHER" id="PTHR47245">
    <property type="entry name" value="PEPTIDYLPROLYL ISOMERASE"/>
    <property type="match status" value="1"/>
</dbReference>